<reference evidence="2" key="1">
    <citation type="submission" date="2022-04" db="EMBL/GenBank/DDBJ databases">
        <title>Carnegiea gigantea Genome sequencing and assembly v2.</title>
        <authorList>
            <person name="Copetti D."/>
            <person name="Sanderson M.J."/>
            <person name="Burquez A."/>
            <person name="Wojciechowski M.F."/>
        </authorList>
    </citation>
    <scope>NUCLEOTIDE SEQUENCE</scope>
    <source>
        <strain evidence="2">SGP5-SGP5p</strain>
        <tissue evidence="2">Aerial part</tissue>
    </source>
</reference>
<name>A0A9Q1GQJ3_9CARY</name>
<dbReference type="AlphaFoldDB" id="A0A9Q1GQJ3"/>
<organism evidence="2 3">
    <name type="scientific">Carnegiea gigantea</name>
    <dbReference type="NCBI Taxonomy" id="171969"/>
    <lineage>
        <taxon>Eukaryota</taxon>
        <taxon>Viridiplantae</taxon>
        <taxon>Streptophyta</taxon>
        <taxon>Embryophyta</taxon>
        <taxon>Tracheophyta</taxon>
        <taxon>Spermatophyta</taxon>
        <taxon>Magnoliopsida</taxon>
        <taxon>eudicotyledons</taxon>
        <taxon>Gunneridae</taxon>
        <taxon>Pentapetalae</taxon>
        <taxon>Caryophyllales</taxon>
        <taxon>Cactineae</taxon>
        <taxon>Cactaceae</taxon>
        <taxon>Cactoideae</taxon>
        <taxon>Echinocereeae</taxon>
        <taxon>Carnegiea</taxon>
    </lineage>
</organism>
<feature type="region of interest" description="Disordered" evidence="1">
    <location>
        <begin position="176"/>
        <end position="199"/>
    </location>
</feature>
<feature type="compositionally biased region" description="Basic residues" evidence="1">
    <location>
        <begin position="181"/>
        <end position="190"/>
    </location>
</feature>
<protein>
    <submittedName>
        <fullName evidence="2">Uncharacterized protein</fullName>
    </submittedName>
</protein>
<evidence type="ECO:0000313" key="2">
    <source>
        <dbReference type="EMBL" id="KAJ8423511.1"/>
    </source>
</evidence>
<proteinExistence type="predicted"/>
<evidence type="ECO:0000256" key="1">
    <source>
        <dbReference type="SAM" id="MobiDB-lite"/>
    </source>
</evidence>
<accession>A0A9Q1GQJ3</accession>
<evidence type="ECO:0000313" key="3">
    <source>
        <dbReference type="Proteomes" id="UP001153076"/>
    </source>
</evidence>
<dbReference type="Proteomes" id="UP001153076">
    <property type="component" value="Unassembled WGS sequence"/>
</dbReference>
<comment type="caution">
    <text evidence="2">The sequence shown here is derived from an EMBL/GenBank/DDBJ whole genome shotgun (WGS) entry which is preliminary data.</text>
</comment>
<keyword evidence="3" id="KW-1185">Reference proteome</keyword>
<dbReference type="EMBL" id="JAKOGI010001949">
    <property type="protein sequence ID" value="KAJ8423511.1"/>
    <property type="molecule type" value="Genomic_DNA"/>
</dbReference>
<gene>
    <name evidence="2" type="ORF">Cgig2_030223</name>
</gene>
<feature type="region of interest" description="Disordered" evidence="1">
    <location>
        <begin position="120"/>
        <end position="161"/>
    </location>
</feature>
<sequence>MGAGEQPVQVLQVEELNVEESAIEGPVVEVLLVEQSTEEVLAVEVSLLEESLLTWPNLSTRVLRCRLLWIGLTGESVYFTVDVHVTDAEISSTDDDGENMQPDEGDIEATVVAATVVGLDQQQSGDGDGDGDTDPYSTTEVRTVEVRSTVEEGSGSSTEEEVVVVSIGDTGGKLTSTVTVQRKRSPRTRRVAQFQGSRM</sequence>